<dbReference type="EMBL" id="JACEIK010005334">
    <property type="protein sequence ID" value="MCE0481250.1"/>
    <property type="molecule type" value="Genomic_DNA"/>
</dbReference>
<proteinExistence type="predicted"/>
<keyword evidence="3" id="KW-1185">Reference proteome</keyword>
<protein>
    <submittedName>
        <fullName evidence="2">Uncharacterized protein</fullName>
    </submittedName>
</protein>
<comment type="caution">
    <text evidence="2">The sequence shown here is derived from an EMBL/GenBank/DDBJ whole genome shotgun (WGS) entry which is preliminary data.</text>
</comment>
<gene>
    <name evidence="2" type="ORF">HAX54_038845</name>
</gene>
<accession>A0ABS8VNE8</accession>
<name>A0ABS8VNE8_DATST</name>
<dbReference type="Proteomes" id="UP000823775">
    <property type="component" value="Unassembled WGS sequence"/>
</dbReference>
<feature type="non-terminal residue" evidence="2">
    <location>
        <position position="1"/>
    </location>
</feature>
<feature type="region of interest" description="Disordered" evidence="1">
    <location>
        <begin position="42"/>
        <end position="89"/>
    </location>
</feature>
<feature type="compositionally biased region" description="Basic and acidic residues" evidence="1">
    <location>
        <begin position="43"/>
        <end position="62"/>
    </location>
</feature>
<feature type="compositionally biased region" description="Acidic residues" evidence="1">
    <location>
        <begin position="63"/>
        <end position="79"/>
    </location>
</feature>
<evidence type="ECO:0000256" key="1">
    <source>
        <dbReference type="SAM" id="MobiDB-lite"/>
    </source>
</evidence>
<reference evidence="2 3" key="1">
    <citation type="journal article" date="2021" name="BMC Genomics">
        <title>Datura genome reveals duplications of psychoactive alkaloid biosynthetic genes and high mutation rate following tissue culture.</title>
        <authorList>
            <person name="Rajewski A."/>
            <person name="Carter-House D."/>
            <person name="Stajich J."/>
            <person name="Litt A."/>
        </authorList>
    </citation>
    <scope>NUCLEOTIDE SEQUENCE [LARGE SCALE GENOMIC DNA]</scope>
    <source>
        <strain evidence="2">AR-01</strain>
    </source>
</reference>
<evidence type="ECO:0000313" key="2">
    <source>
        <dbReference type="EMBL" id="MCE0481250.1"/>
    </source>
</evidence>
<organism evidence="2 3">
    <name type="scientific">Datura stramonium</name>
    <name type="common">Jimsonweed</name>
    <name type="synonym">Common thornapple</name>
    <dbReference type="NCBI Taxonomy" id="4076"/>
    <lineage>
        <taxon>Eukaryota</taxon>
        <taxon>Viridiplantae</taxon>
        <taxon>Streptophyta</taxon>
        <taxon>Embryophyta</taxon>
        <taxon>Tracheophyta</taxon>
        <taxon>Spermatophyta</taxon>
        <taxon>Magnoliopsida</taxon>
        <taxon>eudicotyledons</taxon>
        <taxon>Gunneridae</taxon>
        <taxon>Pentapetalae</taxon>
        <taxon>asterids</taxon>
        <taxon>lamiids</taxon>
        <taxon>Solanales</taxon>
        <taxon>Solanaceae</taxon>
        <taxon>Solanoideae</taxon>
        <taxon>Datureae</taxon>
        <taxon>Datura</taxon>
    </lineage>
</organism>
<sequence>ETIRNRKLSLQKEIAKRRQLHDELESDNSSGSKVHYNIEYLDESPKGYHRENSKVQEAAREEGNDDAEEIGDEDTEVEESVIRRVPLKV</sequence>
<evidence type="ECO:0000313" key="3">
    <source>
        <dbReference type="Proteomes" id="UP000823775"/>
    </source>
</evidence>